<accession>A0A937CJA8</accession>
<name>A0A937CJA8_9HYPH</name>
<evidence type="ECO:0000259" key="8">
    <source>
        <dbReference type="PROSITE" id="PS50109"/>
    </source>
</evidence>
<keyword evidence="7" id="KW-0812">Transmembrane</keyword>
<keyword evidence="7" id="KW-0472">Membrane</keyword>
<dbReference type="InterPro" id="IPR036890">
    <property type="entry name" value="HATPase_C_sf"/>
</dbReference>
<organism evidence="12 13">
    <name type="scientific">Rhizobium setariae</name>
    <dbReference type="NCBI Taxonomy" id="2801340"/>
    <lineage>
        <taxon>Bacteria</taxon>
        <taxon>Pseudomonadati</taxon>
        <taxon>Pseudomonadota</taxon>
        <taxon>Alphaproteobacteria</taxon>
        <taxon>Hyphomicrobiales</taxon>
        <taxon>Rhizobiaceae</taxon>
        <taxon>Rhizobium/Agrobacterium group</taxon>
        <taxon>Rhizobium</taxon>
    </lineage>
</organism>
<dbReference type="Gene3D" id="3.40.50.2300">
    <property type="match status" value="1"/>
</dbReference>
<dbReference type="Proteomes" id="UP000633219">
    <property type="component" value="Unassembled WGS sequence"/>
</dbReference>
<dbReference type="PROSITE" id="PS50112">
    <property type="entry name" value="PAS"/>
    <property type="match status" value="2"/>
</dbReference>
<dbReference type="InterPro" id="IPR013656">
    <property type="entry name" value="PAS_4"/>
</dbReference>
<evidence type="ECO:0000313" key="12">
    <source>
        <dbReference type="EMBL" id="MBL0370910.1"/>
    </source>
</evidence>
<reference evidence="12" key="1">
    <citation type="submission" date="2021-01" db="EMBL/GenBank/DDBJ databases">
        <title>Rhizobium sp. strain KVB221 16S ribosomal RNA gene Genome sequencing and assembly.</title>
        <authorList>
            <person name="Kang M."/>
        </authorList>
    </citation>
    <scope>NUCLEOTIDE SEQUENCE</scope>
    <source>
        <strain evidence="12">KVB221</strain>
    </source>
</reference>
<dbReference type="SUPFAM" id="SSF55785">
    <property type="entry name" value="PYP-like sensor domain (PAS domain)"/>
    <property type="match status" value="4"/>
</dbReference>
<dbReference type="Pfam" id="PF02518">
    <property type="entry name" value="HATPase_c"/>
    <property type="match status" value="1"/>
</dbReference>
<dbReference type="CDD" id="cd00130">
    <property type="entry name" value="PAS"/>
    <property type="match status" value="4"/>
</dbReference>
<feature type="domain" description="PAS" evidence="10">
    <location>
        <begin position="209"/>
        <end position="279"/>
    </location>
</feature>
<evidence type="ECO:0000259" key="10">
    <source>
        <dbReference type="PROSITE" id="PS50112"/>
    </source>
</evidence>
<dbReference type="InterPro" id="IPR011006">
    <property type="entry name" value="CheY-like_superfamily"/>
</dbReference>
<dbReference type="InterPro" id="IPR035965">
    <property type="entry name" value="PAS-like_dom_sf"/>
</dbReference>
<dbReference type="InterPro" id="IPR036097">
    <property type="entry name" value="HisK_dim/P_sf"/>
</dbReference>
<feature type="domain" description="Histidine kinase" evidence="8">
    <location>
        <begin position="595"/>
        <end position="802"/>
    </location>
</feature>
<sequence>MQRESTIAGKGFRTLVTGFRHCATDRLSAGLLAGGISAFVVAWLPTSAWFWVVGATLIVAWRLRQDVALPRDIRRASHDLHRNRALLEIAGKTAKLGGWVVHLPDRRLEWSDETWAIHERTGETVTFEEGLGYFAPEWRGEIVRQFESCVATGLAFDTEVEIIAGTGRRKWVRSIGVAIRDDMGRISRIQGALQDIDERKRLEKTAGDLERRFADSMENISDAFFQLDTSWRFTYLNHQAERLLERSRSALLGCLIWPEFPEASSGIVRQHYERAVREGRTADFEVFYESLDAWFSVTAYPGPTGLTVYFRDITKRRAADQQLHLLEMAISRIEDFVIITTATSEPGHAHAIVYINDAFVRITGYSQEDSIGRSPGLLQGNRTDIATIKKMDRAIAQTKPIHVELLNYTKDGREYWADMSIAPIVNSDGKATHYVATGRDITERKRAEERLAESEERFAIVAKMTTDAIWDWDIATGRVHWNSNIASVFGHNDVPVEDGFREWEAKLHPDDRARVVSSVLTAINGRAETWREEFRFRRGAGTYAEVLDQGHIIRNSIGKATRMVGGVRDITETRLNEAKRLQAQRLEAIGQLTGGVAHDFNNLLTVIIGTAETLVDEIADPRLSALAQLNHRASRQGAALTCQLLTFAGRQPLEPATLSINSSIRDMEGLLSAALGETIILDLELDPAAGHVRADAAQLEASIMNLCINAHDAMPKGGKVTISTARNANDAVVRVSDEGFGMDSETRAKAFEPFFTTKPFGKGSGLGLSVVYGFVRQSGGRIEIASEPENGTTVSLYFPRLAPTDIPAETFSNGVLDGGSERVLVVEDDPMVGEFAAATLISLGYSVTSAADASEALQILETDGSFDLVFSDVVMPGPIDGRAMASKIAAQYPNLPVVLTTGYADIERISATSRFRPLAKPYTRRQVAEALREAIGASRAIDELFIAHGLTKRRLHSTAQLSVKPSPARLSLMEPIHHDPETAVKE</sequence>
<dbReference type="PANTHER" id="PTHR43304:SF1">
    <property type="entry name" value="PAC DOMAIN-CONTAINING PROTEIN"/>
    <property type="match status" value="1"/>
</dbReference>
<dbReference type="InterPro" id="IPR052162">
    <property type="entry name" value="Sensor_kinase/Photoreceptor"/>
</dbReference>
<keyword evidence="4" id="KW-0808">Transferase</keyword>
<dbReference type="Gene3D" id="3.30.565.10">
    <property type="entry name" value="Histidine kinase-like ATPase, C-terminal domain"/>
    <property type="match status" value="1"/>
</dbReference>
<dbReference type="Pfam" id="PF13426">
    <property type="entry name" value="PAS_9"/>
    <property type="match status" value="1"/>
</dbReference>
<dbReference type="PROSITE" id="PS50113">
    <property type="entry name" value="PAC"/>
    <property type="match status" value="3"/>
</dbReference>
<dbReference type="InterPro" id="IPR001610">
    <property type="entry name" value="PAC"/>
</dbReference>
<dbReference type="InterPro" id="IPR005467">
    <property type="entry name" value="His_kinase_dom"/>
</dbReference>
<evidence type="ECO:0000259" key="9">
    <source>
        <dbReference type="PROSITE" id="PS50110"/>
    </source>
</evidence>
<dbReference type="InterPro" id="IPR003594">
    <property type="entry name" value="HATPase_dom"/>
</dbReference>
<dbReference type="InterPro" id="IPR003661">
    <property type="entry name" value="HisK_dim/P_dom"/>
</dbReference>
<feature type="domain" description="PAC" evidence="11">
    <location>
        <begin position="530"/>
        <end position="582"/>
    </location>
</feature>
<keyword evidence="5" id="KW-0418">Kinase</keyword>
<comment type="catalytic activity">
    <reaction evidence="1">
        <text>ATP + protein L-histidine = ADP + protein N-phospho-L-histidine.</text>
        <dbReference type="EC" id="2.7.13.3"/>
    </reaction>
</comment>
<comment type="caution">
    <text evidence="12">The sequence shown here is derived from an EMBL/GenBank/DDBJ whole genome shotgun (WGS) entry which is preliminary data.</text>
</comment>
<dbReference type="InterPro" id="IPR004358">
    <property type="entry name" value="Sig_transdc_His_kin-like_C"/>
</dbReference>
<feature type="domain" description="PAS" evidence="10">
    <location>
        <begin position="322"/>
        <end position="374"/>
    </location>
</feature>
<dbReference type="CDD" id="cd00082">
    <property type="entry name" value="HisKA"/>
    <property type="match status" value="1"/>
</dbReference>
<feature type="transmembrane region" description="Helical" evidence="7">
    <location>
        <begin position="36"/>
        <end position="61"/>
    </location>
</feature>
<dbReference type="SMART" id="SM00388">
    <property type="entry name" value="HisKA"/>
    <property type="match status" value="1"/>
</dbReference>
<dbReference type="EMBL" id="JAEQNC010000001">
    <property type="protein sequence ID" value="MBL0370910.1"/>
    <property type="molecule type" value="Genomic_DNA"/>
</dbReference>
<dbReference type="Gene3D" id="2.10.70.100">
    <property type="match status" value="1"/>
</dbReference>
<dbReference type="EC" id="2.7.13.3" evidence="2"/>
<keyword evidence="13" id="KW-1185">Reference proteome</keyword>
<evidence type="ECO:0000256" key="4">
    <source>
        <dbReference type="ARBA" id="ARBA00022679"/>
    </source>
</evidence>
<protein>
    <recommendedName>
        <fullName evidence="2">histidine kinase</fullName>
        <ecNumber evidence="2">2.7.13.3</ecNumber>
    </recommendedName>
</protein>
<dbReference type="InterPro" id="IPR000700">
    <property type="entry name" value="PAS-assoc_C"/>
</dbReference>
<dbReference type="Pfam" id="PF08447">
    <property type="entry name" value="PAS_3"/>
    <property type="match status" value="2"/>
</dbReference>
<dbReference type="InterPro" id="IPR000014">
    <property type="entry name" value="PAS"/>
</dbReference>
<dbReference type="NCBIfam" id="TIGR00229">
    <property type="entry name" value="sensory_box"/>
    <property type="match status" value="2"/>
</dbReference>
<evidence type="ECO:0000256" key="2">
    <source>
        <dbReference type="ARBA" id="ARBA00012438"/>
    </source>
</evidence>
<gene>
    <name evidence="12" type="ORF">JJB09_02605</name>
</gene>
<dbReference type="PROSITE" id="PS50110">
    <property type="entry name" value="RESPONSE_REGULATORY"/>
    <property type="match status" value="1"/>
</dbReference>
<dbReference type="PROSITE" id="PS50109">
    <property type="entry name" value="HIS_KIN"/>
    <property type="match status" value="1"/>
</dbReference>
<dbReference type="Pfam" id="PF08448">
    <property type="entry name" value="PAS_4"/>
    <property type="match status" value="1"/>
</dbReference>
<dbReference type="SMART" id="SM00448">
    <property type="entry name" value="REC"/>
    <property type="match status" value="1"/>
</dbReference>
<dbReference type="AlphaFoldDB" id="A0A937CJA8"/>
<dbReference type="Gene3D" id="1.10.287.130">
    <property type="match status" value="1"/>
</dbReference>
<proteinExistence type="predicted"/>
<dbReference type="InterPro" id="IPR013655">
    <property type="entry name" value="PAS_fold_3"/>
</dbReference>
<evidence type="ECO:0000256" key="7">
    <source>
        <dbReference type="SAM" id="Phobius"/>
    </source>
</evidence>
<dbReference type="SUPFAM" id="SSF55874">
    <property type="entry name" value="ATPase domain of HSP90 chaperone/DNA topoisomerase II/histidine kinase"/>
    <property type="match status" value="1"/>
</dbReference>
<keyword evidence="3 6" id="KW-0597">Phosphoprotein</keyword>
<evidence type="ECO:0000256" key="6">
    <source>
        <dbReference type="PROSITE-ProRule" id="PRU00169"/>
    </source>
</evidence>
<evidence type="ECO:0000313" key="13">
    <source>
        <dbReference type="Proteomes" id="UP000633219"/>
    </source>
</evidence>
<dbReference type="SUPFAM" id="SSF52172">
    <property type="entry name" value="CheY-like"/>
    <property type="match status" value="1"/>
</dbReference>
<evidence type="ECO:0000256" key="5">
    <source>
        <dbReference type="ARBA" id="ARBA00022777"/>
    </source>
</evidence>
<feature type="domain" description="PAC" evidence="11">
    <location>
        <begin position="399"/>
        <end position="453"/>
    </location>
</feature>
<dbReference type="Gene3D" id="3.30.450.20">
    <property type="entry name" value="PAS domain"/>
    <property type="match status" value="4"/>
</dbReference>
<dbReference type="GO" id="GO:0000155">
    <property type="term" value="F:phosphorelay sensor kinase activity"/>
    <property type="evidence" value="ECO:0007669"/>
    <property type="project" value="InterPro"/>
</dbReference>
<evidence type="ECO:0000256" key="1">
    <source>
        <dbReference type="ARBA" id="ARBA00000085"/>
    </source>
</evidence>
<dbReference type="SMART" id="SM00387">
    <property type="entry name" value="HATPase_c"/>
    <property type="match status" value="1"/>
</dbReference>
<evidence type="ECO:0000259" key="11">
    <source>
        <dbReference type="PROSITE" id="PS50113"/>
    </source>
</evidence>
<dbReference type="PANTHER" id="PTHR43304">
    <property type="entry name" value="PHYTOCHROME-LIKE PROTEIN CPH1"/>
    <property type="match status" value="1"/>
</dbReference>
<dbReference type="SMART" id="SM00086">
    <property type="entry name" value="PAC"/>
    <property type="match status" value="3"/>
</dbReference>
<evidence type="ECO:0000256" key="3">
    <source>
        <dbReference type="ARBA" id="ARBA00022553"/>
    </source>
</evidence>
<dbReference type="InterPro" id="IPR001789">
    <property type="entry name" value="Sig_transdc_resp-reg_receiver"/>
</dbReference>
<feature type="modified residue" description="4-aspartylphosphate" evidence="6">
    <location>
        <position position="872"/>
    </location>
</feature>
<dbReference type="Pfam" id="PF00072">
    <property type="entry name" value="Response_reg"/>
    <property type="match status" value="1"/>
</dbReference>
<feature type="domain" description="Response regulatory" evidence="9">
    <location>
        <begin position="822"/>
        <end position="935"/>
    </location>
</feature>
<dbReference type="SMART" id="SM00091">
    <property type="entry name" value="PAS"/>
    <property type="match status" value="3"/>
</dbReference>
<dbReference type="SUPFAM" id="SSF47384">
    <property type="entry name" value="Homodimeric domain of signal transducing histidine kinase"/>
    <property type="match status" value="1"/>
</dbReference>
<keyword evidence="7" id="KW-1133">Transmembrane helix</keyword>
<dbReference type="PRINTS" id="PR00344">
    <property type="entry name" value="BCTRLSENSOR"/>
</dbReference>
<feature type="domain" description="PAC" evidence="11">
    <location>
        <begin position="156"/>
        <end position="208"/>
    </location>
</feature>